<dbReference type="InterPro" id="IPR013762">
    <property type="entry name" value="Integrase-like_cat_sf"/>
</dbReference>
<protein>
    <recommendedName>
        <fullName evidence="4">Integrase</fullName>
    </recommendedName>
</protein>
<evidence type="ECO:0000256" key="1">
    <source>
        <dbReference type="ARBA" id="ARBA00023172"/>
    </source>
</evidence>
<accession>A0ABV1TY85</accession>
<gene>
    <name evidence="2" type="ORF">ABT211_46085</name>
</gene>
<keyword evidence="3" id="KW-1185">Reference proteome</keyword>
<dbReference type="SUPFAM" id="SSF56349">
    <property type="entry name" value="DNA breaking-rejoining enzymes"/>
    <property type="match status" value="1"/>
</dbReference>
<dbReference type="EMBL" id="JBEOZM010000060">
    <property type="protein sequence ID" value="MER6274533.1"/>
    <property type="molecule type" value="Genomic_DNA"/>
</dbReference>
<sequence>MNGSLSTRRHKDAISVISRREPGSVAAGRVPVPSAAQDVLAWTTYRQQLVAEHRQRWTDPSTPAFVGINRWGPGHRRHRPNSVTRAIKRISVRAQVPIVWTGHSLRSGLATEGRVLSQRSLTSLTEV</sequence>
<dbReference type="RefSeq" id="WP_351962743.1">
    <property type="nucleotide sequence ID" value="NZ_JBEOZM010000060.1"/>
</dbReference>
<keyword evidence="1" id="KW-0233">DNA recombination</keyword>
<reference evidence="2 3" key="1">
    <citation type="submission" date="2024-06" db="EMBL/GenBank/DDBJ databases">
        <title>The Natural Products Discovery Center: Release of the First 8490 Sequenced Strains for Exploring Actinobacteria Biosynthetic Diversity.</title>
        <authorList>
            <person name="Kalkreuter E."/>
            <person name="Kautsar S.A."/>
            <person name="Yang D."/>
            <person name="Bader C.D."/>
            <person name="Teijaro C.N."/>
            <person name="Fluegel L."/>
            <person name="Davis C.M."/>
            <person name="Simpson J.R."/>
            <person name="Lauterbach L."/>
            <person name="Steele A.D."/>
            <person name="Gui C."/>
            <person name="Meng S."/>
            <person name="Li G."/>
            <person name="Viehrig K."/>
            <person name="Ye F."/>
            <person name="Su P."/>
            <person name="Kiefer A.F."/>
            <person name="Nichols A."/>
            <person name="Cepeda A.J."/>
            <person name="Yan W."/>
            <person name="Fan B."/>
            <person name="Jiang Y."/>
            <person name="Adhikari A."/>
            <person name="Zheng C.-J."/>
            <person name="Schuster L."/>
            <person name="Cowan T.M."/>
            <person name="Smanski M.J."/>
            <person name="Chevrette M.G."/>
            <person name="De Carvalho L.P.S."/>
            <person name="Shen B."/>
        </authorList>
    </citation>
    <scope>NUCLEOTIDE SEQUENCE [LARGE SCALE GENOMIC DNA]</scope>
    <source>
        <strain evidence="2 3">NPDC001694</strain>
    </source>
</reference>
<organism evidence="2 3">
    <name type="scientific">Streptomyces sp. 900105755</name>
    <dbReference type="NCBI Taxonomy" id="3154389"/>
    <lineage>
        <taxon>Bacteria</taxon>
        <taxon>Bacillati</taxon>
        <taxon>Actinomycetota</taxon>
        <taxon>Actinomycetes</taxon>
        <taxon>Kitasatosporales</taxon>
        <taxon>Streptomycetaceae</taxon>
        <taxon>Streptomyces</taxon>
    </lineage>
</organism>
<comment type="caution">
    <text evidence="2">The sequence shown here is derived from an EMBL/GenBank/DDBJ whole genome shotgun (WGS) entry which is preliminary data.</text>
</comment>
<dbReference type="InterPro" id="IPR011010">
    <property type="entry name" value="DNA_brk_join_enz"/>
</dbReference>
<evidence type="ECO:0000313" key="2">
    <source>
        <dbReference type="EMBL" id="MER6274533.1"/>
    </source>
</evidence>
<dbReference type="Proteomes" id="UP001490365">
    <property type="component" value="Unassembled WGS sequence"/>
</dbReference>
<name>A0ABV1TY85_9ACTN</name>
<evidence type="ECO:0000313" key="3">
    <source>
        <dbReference type="Proteomes" id="UP001490365"/>
    </source>
</evidence>
<proteinExistence type="predicted"/>
<evidence type="ECO:0008006" key="4">
    <source>
        <dbReference type="Google" id="ProtNLM"/>
    </source>
</evidence>
<dbReference type="Gene3D" id="1.10.443.10">
    <property type="entry name" value="Intergrase catalytic core"/>
    <property type="match status" value="1"/>
</dbReference>